<dbReference type="Gene3D" id="3.50.50.60">
    <property type="entry name" value="FAD/NAD(P)-binding domain"/>
    <property type="match status" value="1"/>
</dbReference>
<evidence type="ECO:0000256" key="1">
    <source>
        <dbReference type="ARBA" id="ARBA00005995"/>
    </source>
</evidence>
<organism evidence="3">
    <name type="scientific">Aegilops tauschii</name>
    <name type="common">Tausch's goatgrass</name>
    <name type="synonym">Aegilops squarrosa</name>
    <dbReference type="NCBI Taxonomy" id="37682"/>
    <lineage>
        <taxon>Eukaryota</taxon>
        <taxon>Viridiplantae</taxon>
        <taxon>Streptophyta</taxon>
        <taxon>Embryophyta</taxon>
        <taxon>Tracheophyta</taxon>
        <taxon>Spermatophyta</taxon>
        <taxon>Magnoliopsida</taxon>
        <taxon>Liliopsida</taxon>
        <taxon>Poales</taxon>
        <taxon>Poaceae</taxon>
        <taxon>BOP clade</taxon>
        <taxon>Pooideae</taxon>
        <taxon>Triticodae</taxon>
        <taxon>Triticeae</taxon>
        <taxon>Triticinae</taxon>
        <taxon>Aegilops</taxon>
    </lineage>
</organism>
<name>M8B2L7_AEGTA</name>
<dbReference type="InterPro" id="IPR050281">
    <property type="entry name" value="Flavin_monoamine_oxidase"/>
</dbReference>
<dbReference type="Pfam" id="PF01593">
    <property type="entry name" value="Amino_oxidase"/>
    <property type="match status" value="1"/>
</dbReference>
<reference evidence="3" key="1">
    <citation type="submission" date="2015-06" db="UniProtKB">
        <authorList>
            <consortium name="EnsemblPlants"/>
        </authorList>
    </citation>
    <scope>IDENTIFICATION</scope>
</reference>
<comment type="similarity">
    <text evidence="1">Belongs to the flavin monoamine oxidase family.</text>
</comment>
<dbReference type="InterPro" id="IPR036188">
    <property type="entry name" value="FAD/NAD-bd_sf"/>
</dbReference>
<proteinExistence type="inferred from homology"/>
<dbReference type="InterPro" id="IPR002937">
    <property type="entry name" value="Amino_oxidase"/>
</dbReference>
<dbReference type="EnsemblPlants" id="EMT07810">
    <property type="protein sequence ID" value="EMT07810"/>
    <property type="gene ID" value="F775_06849"/>
</dbReference>
<dbReference type="PANTHER" id="PTHR10742">
    <property type="entry name" value="FLAVIN MONOAMINE OXIDASE"/>
    <property type="match status" value="1"/>
</dbReference>
<dbReference type="SUPFAM" id="SSF51905">
    <property type="entry name" value="FAD/NAD(P)-binding domain"/>
    <property type="match status" value="1"/>
</dbReference>
<evidence type="ECO:0000313" key="3">
    <source>
        <dbReference type="EnsemblPlants" id="EMT07810"/>
    </source>
</evidence>
<dbReference type="GO" id="GO:0046208">
    <property type="term" value="P:spermine catabolic process"/>
    <property type="evidence" value="ECO:0007669"/>
    <property type="project" value="UniProtKB-ARBA"/>
</dbReference>
<dbReference type="AlphaFoldDB" id="M8B2L7"/>
<evidence type="ECO:0000259" key="2">
    <source>
        <dbReference type="Pfam" id="PF01593"/>
    </source>
</evidence>
<dbReference type="GO" id="GO:0052901">
    <property type="term" value="F:spermine oxidase activity"/>
    <property type="evidence" value="ECO:0007669"/>
    <property type="project" value="UniProtKB-ARBA"/>
</dbReference>
<dbReference type="GO" id="GO:0050660">
    <property type="term" value="F:flavin adenine dinucleotide binding"/>
    <property type="evidence" value="ECO:0007669"/>
    <property type="project" value="UniProtKB-ARBA"/>
</dbReference>
<protein>
    <submittedName>
        <fullName evidence="3">Putative polyamine oxidase 4</fullName>
    </submittedName>
</protein>
<dbReference type="PANTHER" id="PTHR10742:SF264">
    <property type="entry name" value="POLYAMINE OXIDASE 4"/>
    <property type="match status" value="1"/>
</dbReference>
<dbReference type="GO" id="GO:0005777">
    <property type="term" value="C:peroxisome"/>
    <property type="evidence" value="ECO:0007669"/>
    <property type="project" value="TreeGrafter"/>
</dbReference>
<dbReference type="GO" id="GO:1903602">
    <property type="term" value="P:thermospermine catabolic process"/>
    <property type="evidence" value="ECO:0007669"/>
    <property type="project" value="UniProtKB-ARBA"/>
</dbReference>
<accession>M8B2L7</accession>
<sequence length="253" mass="27562">MERNSSSSRKMKQDKPEKLAWTSNFLYHSTEPRFLVTNTPPHVCGWVISLLSLESCCMMRVAMDPSSFKTGGLLLPTIEMRCASPPSVIVIGSGISGIAVAHVLSNSSFEVTVLESIDRIGGHVHTDYSFGCPIDMGASCCSLFDKNGLAVPMEIAAKVGVIFEKILKEKVKPRDEQEHDMRLEQAISMVLERHPDLNFTHGTLMIDGAGPLPLLAYVGTALSNPYLSFAEALNGLAGPQQSQPLSYILLIQL</sequence>
<feature type="domain" description="Amine oxidase" evidence="2">
    <location>
        <begin position="95"/>
        <end position="141"/>
    </location>
</feature>